<organism evidence="1 2">
    <name type="scientific">Linum trigynum</name>
    <dbReference type="NCBI Taxonomy" id="586398"/>
    <lineage>
        <taxon>Eukaryota</taxon>
        <taxon>Viridiplantae</taxon>
        <taxon>Streptophyta</taxon>
        <taxon>Embryophyta</taxon>
        <taxon>Tracheophyta</taxon>
        <taxon>Spermatophyta</taxon>
        <taxon>Magnoliopsida</taxon>
        <taxon>eudicotyledons</taxon>
        <taxon>Gunneridae</taxon>
        <taxon>Pentapetalae</taxon>
        <taxon>rosids</taxon>
        <taxon>fabids</taxon>
        <taxon>Malpighiales</taxon>
        <taxon>Linaceae</taxon>
        <taxon>Linum</taxon>
    </lineage>
</organism>
<name>A0AAV2FV38_9ROSI</name>
<proteinExistence type="predicted"/>
<accession>A0AAV2FV38</accession>
<gene>
    <name evidence="1" type="ORF">LTRI10_LOCUS42252</name>
</gene>
<evidence type="ECO:0000313" key="1">
    <source>
        <dbReference type="EMBL" id="CAL1402239.1"/>
    </source>
</evidence>
<evidence type="ECO:0000313" key="2">
    <source>
        <dbReference type="Proteomes" id="UP001497516"/>
    </source>
</evidence>
<reference evidence="1 2" key="1">
    <citation type="submission" date="2024-04" db="EMBL/GenBank/DDBJ databases">
        <authorList>
            <person name="Fracassetti M."/>
        </authorList>
    </citation>
    <scope>NUCLEOTIDE SEQUENCE [LARGE SCALE GENOMIC DNA]</scope>
</reference>
<keyword evidence="2" id="KW-1185">Reference proteome</keyword>
<dbReference type="EMBL" id="OZ034820">
    <property type="protein sequence ID" value="CAL1402239.1"/>
    <property type="molecule type" value="Genomic_DNA"/>
</dbReference>
<dbReference type="Proteomes" id="UP001497516">
    <property type="component" value="Chromosome 7"/>
</dbReference>
<dbReference type="AlphaFoldDB" id="A0AAV2FV38"/>
<sequence>MYDFDSGGRGYSRIRGGDQGAMITGWVAEDPPDIRGYELGGRGMELEWRIWPADSGLIYCWSSAIKALDGGSRRILPFTPARMLGATTKNQ</sequence>
<protein>
    <submittedName>
        <fullName evidence="1">Uncharacterized protein</fullName>
    </submittedName>
</protein>